<gene>
    <name evidence="3" type="ORF">C1SCF055_LOCUS45046</name>
</gene>
<feature type="transmembrane region" description="Helical" evidence="1">
    <location>
        <begin position="535"/>
        <end position="557"/>
    </location>
</feature>
<feature type="transmembrane region" description="Helical" evidence="1">
    <location>
        <begin position="1148"/>
        <end position="1170"/>
    </location>
</feature>
<organism evidence="3">
    <name type="scientific">Cladocopium goreaui</name>
    <dbReference type="NCBI Taxonomy" id="2562237"/>
    <lineage>
        <taxon>Eukaryota</taxon>
        <taxon>Sar</taxon>
        <taxon>Alveolata</taxon>
        <taxon>Dinophyceae</taxon>
        <taxon>Suessiales</taxon>
        <taxon>Symbiodiniaceae</taxon>
        <taxon>Cladocopium</taxon>
    </lineage>
</organism>
<dbReference type="EMBL" id="CAMXCT010006824">
    <property type="protein sequence ID" value="CAI4020647.1"/>
    <property type="molecule type" value="Genomic_DNA"/>
</dbReference>
<feature type="transmembrane region" description="Helical" evidence="1">
    <location>
        <begin position="1015"/>
        <end position="1040"/>
    </location>
</feature>
<dbReference type="EMBL" id="CAMXCT020006824">
    <property type="protein sequence ID" value="CAL1174022.1"/>
    <property type="molecule type" value="Genomic_DNA"/>
</dbReference>
<evidence type="ECO:0000256" key="1">
    <source>
        <dbReference type="SAM" id="Phobius"/>
    </source>
</evidence>
<keyword evidence="1" id="KW-0472">Membrane</keyword>
<reference evidence="4" key="2">
    <citation type="submission" date="2024-04" db="EMBL/GenBank/DDBJ databases">
        <authorList>
            <person name="Chen Y."/>
            <person name="Shah S."/>
            <person name="Dougan E. K."/>
            <person name="Thang M."/>
            <person name="Chan C."/>
        </authorList>
    </citation>
    <scope>NUCLEOTIDE SEQUENCE [LARGE SCALE GENOMIC DNA]</scope>
</reference>
<evidence type="ECO:0000313" key="6">
    <source>
        <dbReference type="Proteomes" id="UP001152797"/>
    </source>
</evidence>
<feature type="transmembrane region" description="Helical" evidence="1">
    <location>
        <begin position="1603"/>
        <end position="1626"/>
    </location>
</feature>
<evidence type="ECO:0000256" key="2">
    <source>
        <dbReference type="SAM" id="SignalP"/>
    </source>
</evidence>
<feature type="transmembrane region" description="Helical" evidence="1">
    <location>
        <begin position="1109"/>
        <end position="1127"/>
    </location>
</feature>
<evidence type="ECO:0000313" key="3">
    <source>
        <dbReference type="EMBL" id="CAI4020647.1"/>
    </source>
</evidence>
<keyword evidence="2" id="KW-0732">Signal</keyword>
<feature type="transmembrane region" description="Helical" evidence="1">
    <location>
        <begin position="1209"/>
        <end position="1234"/>
    </location>
</feature>
<feature type="transmembrane region" description="Helical" evidence="1">
    <location>
        <begin position="1451"/>
        <end position="1471"/>
    </location>
</feature>
<feature type="transmembrane region" description="Helical" evidence="1">
    <location>
        <begin position="1523"/>
        <end position="1540"/>
    </location>
</feature>
<comment type="caution">
    <text evidence="3">The sequence shown here is derived from an EMBL/GenBank/DDBJ whole genome shotgun (WGS) entry which is preliminary data.</text>
</comment>
<feature type="transmembrane region" description="Helical" evidence="1">
    <location>
        <begin position="1574"/>
        <end position="1596"/>
    </location>
</feature>
<feature type="transmembrane region" description="Helical" evidence="1">
    <location>
        <begin position="1654"/>
        <end position="1676"/>
    </location>
</feature>
<feature type="transmembrane region" description="Helical" evidence="1">
    <location>
        <begin position="966"/>
        <end position="995"/>
    </location>
</feature>
<feature type="chain" id="PRO_5043273287" evidence="2">
    <location>
        <begin position="21"/>
        <end position="1718"/>
    </location>
</feature>
<accession>A0A9P1M586</accession>
<keyword evidence="1" id="KW-0812">Transmembrane</keyword>
<evidence type="ECO:0000313" key="5">
    <source>
        <dbReference type="EMBL" id="CAL4807959.1"/>
    </source>
</evidence>
<protein>
    <submittedName>
        <fullName evidence="5">1,3-beta-glucan synthase</fullName>
    </submittedName>
</protein>
<evidence type="ECO:0000313" key="4">
    <source>
        <dbReference type="EMBL" id="CAL1174022.1"/>
    </source>
</evidence>
<dbReference type="EMBL" id="CAMXCT030006824">
    <property type="protein sequence ID" value="CAL4807959.1"/>
    <property type="molecule type" value="Genomic_DNA"/>
</dbReference>
<name>A0A9P1M586_9DINO</name>
<dbReference type="OrthoDB" id="414715at2759"/>
<reference evidence="3" key="1">
    <citation type="submission" date="2022-10" db="EMBL/GenBank/DDBJ databases">
        <authorList>
            <person name="Chen Y."/>
            <person name="Dougan E. K."/>
            <person name="Chan C."/>
            <person name="Rhodes N."/>
            <person name="Thang M."/>
        </authorList>
    </citation>
    <scope>NUCLEOTIDE SEQUENCE</scope>
</reference>
<sequence length="1718" mass="193189">MLGLWLTGLTGLVLFEGAVGVPTQVRIKTPWTCATETCSCTTFEELNMDSGATSAAAAIQAVKYWPEPVGYHEVFADRSRDPYNQNYQDIHSRDLPVIRNELGANTLLLAPWSFKHRSHSQFLETVAENDLRVIPSFDIGWYWKDGAWTLPETHKTLKKDFHDFLQYSAAVKNEKLSTPDTILMWNLVGLPSPTSLLPTSCVAGATTNVNNFQNCISSTGDLADALNAVQNLQGILQTIRETQHEFHCEDPRPGCDARDDMPGAFKFDRPLALTVELGPEFFLSVPANDEYLRALVFWLERVVGCHPMAAGQVQVPTSLEEMAQYCSFNGNGLFDAWILKLHAVADDVEARAVRRIKELFSQPKQKLVGTTVTLSDASGSVKPVIFEFGFPAYVQGSIQPEKQHRALYEVWNGGNSTPTSGLKDASSLGFCITGAIIDEWLDVWSADQEFENCKAQLKSKFGHSSCGPMTDAGQLSVAYKGLVGQFHTFGQHCIQKRFESVDSSMRFRFDSAPLSGYVSPSACSAVLMKRGVTLIVFYVACTLFLLVGLSSLCLLVCRRTRPAGQDGKTPQNCYNLEQLMQNSASRKILEDISSMPYGKLLATKVSEALEDGSEVPVQYSHLKGYCGWGIAKVNGAFSYHRLQYNGRGRGASAETWETSEAFIRWLQEQSDRSMAVYGFTDAELRRTELIGNKTVTRKHLLELLDTAGIFQEAEEVTGKAETTVEFLGMQVTLAVNLAFKANPLFLSSVIEESMFTAGDDTDMKGWLTSTGTSMRHFLALLVNTHLSVQADRLRRQIEHEVDAVAAEEQRRQHPELVEQTSIRRRACYNIWRRVLEGYHSWEDTIGQPSQRKFDDSSVHQYFVEALISRLSGSMAEHLIHSPEWLSCVHRKVMKSLDKSEDSAGNQVFFCQMDYADICLPLEVFCRNSNIFAPKQGINFDDINDCGLLSIEGPQIDKVQKTWKEPVGLWVCFHFVVNYKWVLTIALWLLWCAVLLHDSKAFEDWVGLSSREPTLTRFTAFSLAFIDSIWLCFLMICEVFVSDTPTKATIGRTNCNRCIRFLRVCRVIPTLLLALAWAYISWPEVFVDFLKRYNVDMAQFDVLPENLASTIWYAPVAWIALRFAYGVTPRFKATNAFQLLHMAYWKRIALFWTTFAAFSFLCNYSMLVALVRSLTPYQLCAVNDDDEDFCSTYTVTVFEYDFLVKDVRCIACVATVVVAWTLVILSSLLMMYFIFNVYVAIVGSSVGAARGFVETSIPSLEFRVETVTSDFTQMRKAEANWMTHGSILNAVFGKDWQRVWEMMVDGLYDECLIDSKMRSNLLTAAKTGGSVKLSGKDSHMLDRARARMGYLFTSLRCILGDSSINFKPYVPTADAACDALGVTHKGRIPSLTQIVPVYSEEGIMDIKELVGEPKQGAVSTMLEFLISQLPHEWEIFAQNEGMLYRALNQDGALPLILVSFTAFVWILAPILFQPPTKAVYEQVRELVSFIAKSPSIHDRIASGKASSLYEAALEQELKQANRSLSLPMLSSILICALYLFMTTSNIFDQTWAPLCGMFILFLFRSVVRFSGIKSAGMIVIAIPCLSLFVVFVSTYIVENPDFGSLLVATMILIRFLITAKFLIWSFFRLVLPRGSPLGYEQVVRFTFDFLCIYEWHFFGALVVLVLQAIFASLLWLLDRPPLRLRTGLLLNKRVSRGCVRRIFGAPEREFEECHTVKVD</sequence>
<dbReference type="Proteomes" id="UP001152797">
    <property type="component" value="Unassembled WGS sequence"/>
</dbReference>
<proteinExistence type="predicted"/>
<feature type="transmembrane region" description="Helical" evidence="1">
    <location>
        <begin position="1060"/>
        <end position="1079"/>
    </location>
</feature>
<keyword evidence="6" id="KW-1185">Reference proteome</keyword>
<keyword evidence="1" id="KW-1133">Transmembrane helix</keyword>
<feature type="signal peptide" evidence="2">
    <location>
        <begin position="1"/>
        <end position="20"/>
    </location>
</feature>
<feature type="transmembrane region" description="Helical" evidence="1">
    <location>
        <begin position="1549"/>
        <end position="1568"/>
    </location>
</feature>